<proteinExistence type="predicted"/>
<sequence length="234" mass="27501">MCFNVSTSQAPLAGVSHQRITVFWGRYYVEEEPRLVQCRFQRIGCSWRGPFHEKEAHELSCTHPKKPGEEVMGALEALDAQRELDMTLFKQVYDLLSFEKVTFSDLQMRPYRTDDFIPRLYYETSRFSALGSQWVVKAFVSENIKNPAMTCTRLLTYQLVCKSKLQNPVRLHYLALRGPFSELNMRPRVYDFEFNQENMETEKKEFPIIDSNECNKILAAKNISFRLILFQIQK</sequence>
<reference evidence="2" key="1">
    <citation type="journal article" date="2023" name="Mol. Biol. Evol.">
        <title>Third-Generation Sequencing Reveals the Adaptive Role of the Epigenome in Three Deep-Sea Polychaetes.</title>
        <authorList>
            <person name="Perez M."/>
            <person name="Aroh O."/>
            <person name="Sun Y."/>
            <person name="Lan Y."/>
            <person name="Juniper S.K."/>
            <person name="Young C.R."/>
            <person name="Angers B."/>
            <person name="Qian P.Y."/>
        </authorList>
    </citation>
    <scope>NUCLEOTIDE SEQUENCE</scope>
    <source>
        <strain evidence="2">P08H-3</strain>
    </source>
</reference>
<keyword evidence="3" id="KW-1185">Reference proteome</keyword>
<dbReference type="EMBL" id="JAODUP010000061">
    <property type="protein sequence ID" value="KAK2164627.1"/>
    <property type="molecule type" value="Genomic_DNA"/>
</dbReference>
<name>A0AAD9K4L3_9ANNE</name>
<dbReference type="GO" id="GO:0005634">
    <property type="term" value="C:nucleus"/>
    <property type="evidence" value="ECO:0007669"/>
    <property type="project" value="TreeGrafter"/>
</dbReference>
<comment type="caution">
    <text evidence="2">The sequence shown here is derived from an EMBL/GenBank/DDBJ whole genome shotgun (WGS) entry which is preliminary data.</text>
</comment>
<organism evidence="2 3">
    <name type="scientific">Paralvinella palmiformis</name>
    <dbReference type="NCBI Taxonomy" id="53620"/>
    <lineage>
        <taxon>Eukaryota</taxon>
        <taxon>Metazoa</taxon>
        <taxon>Spiralia</taxon>
        <taxon>Lophotrochozoa</taxon>
        <taxon>Annelida</taxon>
        <taxon>Polychaeta</taxon>
        <taxon>Sedentaria</taxon>
        <taxon>Canalipalpata</taxon>
        <taxon>Terebellida</taxon>
        <taxon>Terebelliformia</taxon>
        <taxon>Alvinellidae</taxon>
        <taxon>Paralvinella</taxon>
    </lineage>
</organism>
<dbReference type="PANTHER" id="PTHR23059:SF4">
    <property type="entry name" value="ZINC FINGER TRAF-TYPE-CONTAINING PROTEIN 1"/>
    <property type="match status" value="1"/>
</dbReference>
<gene>
    <name evidence="2" type="ORF">LSH36_61g09044</name>
</gene>
<protein>
    <submittedName>
        <fullName evidence="2">Uncharacterized protein</fullName>
    </submittedName>
</protein>
<evidence type="ECO:0000313" key="2">
    <source>
        <dbReference type="EMBL" id="KAK2164627.1"/>
    </source>
</evidence>
<accession>A0AAD9K4L3</accession>
<evidence type="ECO:0000313" key="3">
    <source>
        <dbReference type="Proteomes" id="UP001208570"/>
    </source>
</evidence>
<dbReference type="GO" id="GO:0046872">
    <property type="term" value="F:metal ion binding"/>
    <property type="evidence" value="ECO:0007669"/>
    <property type="project" value="UniProtKB-KW"/>
</dbReference>
<dbReference type="InterPro" id="IPR039338">
    <property type="entry name" value="ZFTRAF1"/>
</dbReference>
<dbReference type="Proteomes" id="UP001208570">
    <property type="component" value="Unassembled WGS sequence"/>
</dbReference>
<dbReference type="AlphaFoldDB" id="A0AAD9K4L3"/>
<dbReference type="PANTHER" id="PTHR23059">
    <property type="entry name" value="CYSTEINE AND HISTIDINE-RICH PROTEIN 1"/>
    <property type="match status" value="1"/>
</dbReference>
<evidence type="ECO:0000256" key="1">
    <source>
        <dbReference type="ARBA" id="ARBA00022723"/>
    </source>
</evidence>
<keyword evidence="1" id="KW-0479">Metal-binding</keyword>